<keyword evidence="3" id="KW-1003">Cell membrane</keyword>
<evidence type="ECO:0000256" key="12">
    <source>
        <dbReference type="ARBA" id="ARBA00023201"/>
    </source>
</evidence>
<keyword evidence="9 14" id="KW-0472">Membrane</keyword>
<evidence type="ECO:0000313" key="17">
    <source>
        <dbReference type="EMBL" id="KAK6467953.1"/>
    </source>
</evidence>
<comment type="subcellular location">
    <subcellularLocation>
        <location evidence="1">Cell membrane</location>
        <topology evidence="1">Single-pass type I membrane protein</topology>
    </subcellularLocation>
</comment>
<evidence type="ECO:0000256" key="8">
    <source>
        <dbReference type="ARBA" id="ARBA00023065"/>
    </source>
</evidence>
<gene>
    <name evidence="17" type="ORF">HHUSO_G34283</name>
</gene>
<evidence type="ECO:0000256" key="9">
    <source>
        <dbReference type="ARBA" id="ARBA00023136"/>
    </source>
</evidence>
<dbReference type="Proteomes" id="UP001369086">
    <property type="component" value="Unassembled WGS sequence"/>
</dbReference>
<keyword evidence="11" id="KW-0325">Glycoprotein</keyword>
<evidence type="ECO:0000256" key="4">
    <source>
        <dbReference type="ARBA" id="ARBA00022692"/>
    </source>
</evidence>
<dbReference type="SUPFAM" id="SSF48726">
    <property type="entry name" value="Immunoglobulin"/>
    <property type="match status" value="1"/>
</dbReference>
<evidence type="ECO:0000256" key="10">
    <source>
        <dbReference type="ARBA" id="ARBA00023157"/>
    </source>
</evidence>
<sequence>CCTNFFLEVCCIAVLLCNVQRNIFQNRFGNDVVLNDRPHRQQKLSSRETEIKFSTRPKAQRRSQVRADLTWQLLEPIMVFIRSLFNSLPLLILMAGSCCSVCVEVPSDNLAVQGTNMKLACISCMKREEVSAETEVEWFYTSPEGENITMCSYYNGVQREVCPYKDRLIWNGSKDFQDVSVFLSNVTLNDTGRYTCRIRRYLNFEIHRHTTETEKYIDLLVTEEAGEDFTAVISEIMMYVLLVFLTLWLLIEMVYCYIKISRADEVAQDSATDYLTIPSENKENPAAQGKRWITGAREDARTSRTNTGKVYRTAYTVMIQYLAIPDSIPMC</sequence>
<evidence type="ECO:0000256" key="11">
    <source>
        <dbReference type="ARBA" id="ARBA00023180"/>
    </source>
</evidence>
<dbReference type="InterPro" id="IPR013783">
    <property type="entry name" value="Ig-like_fold"/>
</dbReference>
<accession>A0ABR0Y6B7</accession>
<evidence type="ECO:0000256" key="14">
    <source>
        <dbReference type="SAM" id="Phobius"/>
    </source>
</evidence>
<dbReference type="Gene3D" id="2.60.40.10">
    <property type="entry name" value="Immunoglobulins"/>
    <property type="match status" value="1"/>
</dbReference>
<dbReference type="EMBL" id="JAHFZB010000046">
    <property type="protein sequence ID" value="KAK6467953.1"/>
    <property type="molecule type" value="Genomic_DNA"/>
</dbReference>
<name>A0ABR0Y6B7_HUSHU</name>
<protein>
    <submittedName>
        <fullName evidence="17">Sodium channel subunit beta-3-like isoform X2</fullName>
    </submittedName>
</protein>
<keyword evidence="13" id="KW-0393">Immunoglobulin domain</keyword>
<dbReference type="InterPro" id="IPR007110">
    <property type="entry name" value="Ig-like_dom"/>
</dbReference>
<keyword evidence="8" id="KW-0406">Ion transport</keyword>
<keyword evidence="6 14" id="KW-1133">Transmembrane helix</keyword>
<evidence type="ECO:0000256" key="3">
    <source>
        <dbReference type="ARBA" id="ARBA00022475"/>
    </source>
</evidence>
<keyword evidence="12" id="KW-0739">Sodium transport</keyword>
<feature type="transmembrane region" description="Helical" evidence="14">
    <location>
        <begin position="236"/>
        <end position="258"/>
    </location>
</feature>
<dbReference type="InterPro" id="IPR036179">
    <property type="entry name" value="Ig-like_dom_sf"/>
</dbReference>
<comment type="caution">
    <text evidence="17">The sequence shown here is derived from an EMBL/GenBank/DDBJ whole genome shotgun (WGS) entry which is preliminary data.</text>
</comment>
<proteinExistence type="predicted"/>
<dbReference type="PROSITE" id="PS50835">
    <property type="entry name" value="IG_LIKE"/>
    <property type="match status" value="1"/>
</dbReference>
<keyword evidence="18" id="KW-1185">Reference proteome</keyword>
<evidence type="ECO:0000256" key="15">
    <source>
        <dbReference type="SAM" id="SignalP"/>
    </source>
</evidence>
<feature type="signal peptide" evidence="15">
    <location>
        <begin position="1"/>
        <end position="21"/>
    </location>
</feature>
<evidence type="ECO:0000256" key="2">
    <source>
        <dbReference type="ARBA" id="ARBA00022448"/>
    </source>
</evidence>
<keyword evidence="4 14" id="KW-0812">Transmembrane</keyword>
<dbReference type="PANTHER" id="PTHR10546:SF1">
    <property type="entry name" value="SODIUM CHANNEL SUBUNIT BETA-3"/>
    <property type="match status" value="1"/>
</dbReference>
<evidence type="ECO:0000313" key="18">
    <source>
        <dbReference type="Proteomes" id="UP001369086"/>
    </source>
</evidence>
<dbReference type="PANTHER" id="PTHR10546">
    <property type="entry name" value="SODIUM CHANNEL SUBUNIT BETA-1 AND 3"/>
    <property type="match status" value="1"/>
</dbReference>
<evidence type="ECO:0000256" key="13">
    <source>
        <dbReference type="ARBA" id="ARBA00023319"/>
    </source>
</evidence>
<dbReference type="InterPro" id="IPR027098">
    <property type="entry name" value="Na_channel_b1/b3"/>
</dbReference>
<keyword evidence="2" id="KW-0813">Transport</keyword>
<evidence type="ECO:0000256" key="7">
    <source>
        <dbReference type="ARBA" id="ARBA00023053"/>
    </source>
</evidence>
<feature type="chain" id="PRO_5046184014" evidence="15">
    <location>
        <begin position="22"/>
        <end position="331"/>
    </location>
</feature>
<keyword evidence="7" id="KW-0915">Sodium</keyword>
<feature type="non-terminal residue" evidence="17">
    <location>
        <position position="1"/>
    </location>
</feature>
<evidence type="ECO:0000256" key="1">
    <source>
        <dbReference type="ARBA" id="ARBA00004251"/>
    </source>
</evidence>
<keyword evidence="5 15" id="KW-0732">Signal</keyword>
<dbReference type="InterPro" id="IPR013106">
    <property type="entry name" value="Ig_V-set"/>
</dbReference>
<evidence type="ECO:0000256" key="5">
    <source>
        <dbReference type="ARBA" id="ARBA00022729"/>
    </source>
</evidence>
<keyword evidence="10" id="KW-1015">Disulfide bond</keyword>
<organism evidence="17 18">
    <name type="scientific">Huso huso</name>
    <name type="common">Beluga</name>
    <name type="synonym">Acipenser huso</name>
    <dbReference type="NCBI Taxonomy" id="61971"/>
    <lineage>
        <taxon>Eukaryota</taxon>
        <taxon>Metazoa</taxon>
        <taxon>Chordata</taxon>
        <taxon>Craniata</taxon>
        <taxon>Vertebrata</taxon>
        <taxon>Euteleostomi</taxon>
        <taxon>Actinopterygii</taxon>
        <taxon>Chondrostei</taxon>
        <taxon>Acipenseriformes</taxon>
        <taxon>Acipenseridae</taxon>
        <taxon>Huso</taxon>
    </lineage>
</organism>
<dbReference type="Pfam" id="PF07686">
    <property type="entry name" value="V-set"/>
    <property type="match status" value="1"/>
</dbReference>
<evidence type="ECO:0000256" key="6">
    <source>
        <dbReference type="ARBA" id="ARBA00022989"/>
    </source>
</evidence>
<feature type="domain" description="Ig-like" evidence="16">
    <location>
        <begin position="89"/>
        <end position="218"/>
    </location>
</feature>
<reference evidence="17 18" key="1">
    <citation type="submission" date="2021-05" db="EMBL/GenBank/DDBJ databases">
        <authorList>
            <person name="Zahm M."/>
            <person name="Klopp C."/>
            <person name="Cabau C."/>
            <person name="Kuhl H."/>
            <person name="Suciu R."/>
            <person name="Ciorpac M."/>
            <person name="Holostenco D."/>
            <person name="Gessner J."/>
            <person name="Wuertz S."/>
            <person name="Hohne C."/>
            <person name="Stock M."/>
            <person name="Gislard M."/>
            <person name="Lluch J."/>
            <person name="Milhes M."/>
            <person name="Lampietro C."/>
            <person name="Lopez Roques C."/>
            <person name="Donnadieu C."/>
            <person name="Du K."/>
            <person name="Schartl M."/>
            <person name="Guiguen Y."/>
        </authorList>
    </citation>
    <scope>NUCLEOTIDE SEQUENCE [LARGE SCALE GENOMIC DNA]</scope>
    <source>
        <strain evidence="17">Hh-F2</strain>
        <tissue evidence="17">Blood</tissue>
    </source>
</reference>
<evidence type="ECO:0000259" key="16">
    <source>
        <dbReference type="PROSITE" id="PS50835"/>
    </source>
</evidence>